<feature type="compositionally biased region" description="Acidic residues" evidence="1">
    <location>
        <begin position="11"/>
        <end position="24"/>
    </location>
</feature>
<gene>
    <name evidence="2" type="ORF">SDC9_30526</name>
</gene>
<name>A0A644V051_9ZZZZ</name>
<dbReference type="EMBL" id="VSSQ01000191">
    <property type="protein sequence ID" value="MPL84561.1"/>
    <property type="molecule type" value="Genomic_DNA"/>
</dbReference>
<proteinExistence type="predicted"/>
<feature type="compositionally biased region" description="Basic and acidic residues" evidence="1">
    <location>
        <begin position="1"/>
        <end position="10"/>
    </location>
</feature>
<protein>
    <submittedName>
        <fullName evidence="2">Uncharacterized protein</fullName>
    </submittedName>
</protein>
<comment type="caution">
    <text evidence="2">The sequence shown here is derived from an EMBL/GenBank/DDBJ whole genome shotgun (WGS) entry which is preliminary data.</text>
</comment>
<dbReference type="AlphaFoldDB" id="A0A644V051"/>
<sequence>MPKEEKTEREELIDDLIDENDLPEDTEVPLDDIEIETLINNSNEIMPRRVEYFNRIKNEKRAFNAYIKPMSHGKHTSLQNLVRKNKTKTMVDEVLKRYLFNSKGEQLSPDQIEELDAGLAESIYEEIRFISGLFRDKGQELIVKEIVKND</sequence>
<evidence type="ECO:0000313" key="2">
    <source>
        <dbReference type="EMBL" id="MPL84561.1"/>
    </source>
</evidence>
<evidence type="ECO:0000256" key="1">
    <source>
        <dbReference type="SAM" id="MobiDB-lite"/>
    </source>
</evidence>
<reference evidence="2" key="1">
    <citation type="submission" date="2019-08" db="EMBL/GenBank/DDBJ databases">
        <authorList>
            <person name="Kucharzyk K."/>
            <person name="Murdoch R.W."/>
            <person name="Higgins S."/>
            <person name="Loffler F."/>
        </authorList>
    </citation>
    <scope>NUCLEOTIDE SEQUENCE</scope>
</reference>
<accession>A0A644V051</accession>
<organism evidence="2">
    <name type="scientific">bioreactor metagenome</name>
    <dbReference type="NCBI Taxonomy" id="1076179"/>
    <lineage>
        <taxon>unclassified sequences</taxon>
        <taxon>metagenomes</taxon>
        <taxon>ecological metagenomes</taxon>
    </lineage>
</organism>
<feature type="region of interest" description="Disordered" evidence="1">
    <location>
        <begin position="1"/>
        <end position="24"/>
    </location>
</feature>